<accession>A0A9P4LXA4</accession>
<reference evidence="2" key="1">
    <citation type="journal article" date="2020" name="Stud. Mycol.">
        <title>101 Dothideomycetes genomes: a test case for predicting lifestyles and emergence of pathogens.</title>
        <authorList>
            <person name="Haridas S."/>
            <person name="Albert R."/>
            <person name="Binder M."/>
            <person name="Bloem J."/>
            <person name="Labutti K."/>
            <person name="Salamov A."/>
            <person name="Andreopoulos B."/>
            <person name="Baker S."/>
            <person name="Barry K."/>
            <person name="Bills G."/>
            <person name="Bluhm B."/>
            <person name="Cannon C."/>
            <person name="Castanera R."/>
            <person name="Culley D."/>
            <person name="Daum C."/>
            <person name="Ezra D."/>
            <person name="Gonzalez J."/>
            <person name="Henrissat B."/>
            <person name="Kuo A."/>
            <person name="Liang C."/>
            <person name="Lipzen A."/>
            <person name="Lutzoni F."/>
            <person name="Magnuson J."/>
            <person name="Mondo S."/>
            <person name="Nolan M."/>
            <person name="Ohm R."/>
            <person name="Pangilinan J."/>
            <person name="Park H.-J."/>
            <person name="Ramirez L."/>
            <person name="Alfaro M."/>
            <person name="Sun H."/>
            <person name="Tritt A."/>
            <person name="Yoshinaga Y."/>
            <person name="Zwiers L.-H."/>
            <person name="Turgeon B."/>
            <person name="Goodwin S."/>
            <person name="Spatafora J."/>
            <person name="Crous P."/>
            <person name="Grigoriev I."/>
        </authorList>
    </citation>
    <scope>NUCLEOTIDE SEQUENCE</scope>
    <source>
        <strain evidence="2">CBS 121410</strain>
    </source>
</reference>
<dbReference type="Pfam" id="PF12697">
    <property type="entry name" value="Abhydrolase_6"/>
    <property type="match status" value="1"/>
</dbReference>
<feature type="domain" description="AB hydrolase-1" evidence="1">
    <location>
        <begin position="20"/>
        <end position="250"/>
    </location>
</feature>
<dbReference type="Gene3D" id="3.40.50.1820">
    <property type="entry name" value="alpha/beta hydrolase"/>
    <property type="match status" value="1"/>
</dbReference>
<proteinExistence type="predicted"/>
<name>A0A9P4LXA4_9PEZI</name>
<dbReference type="SUPFAM" id="SSF53474">
    <property type="entry name" value="alpha/beta-Hydrolases"/>
    <property type="match status" value="1"/>
</dbReference>
<evidence type="ECO:0000259" key="1">
    <source>
        <dbReference type="Pfam" id="PF12697"/>
    </source>
</evidence>
<dbReference type="InterPro" id="IPR029058">
    <property type="entry name" value="AB_hydrolase_fold"/>
</dbReference>
<organism evidence="2 3">
    <name type="scientific">Saccharata proteae CBS 121410</name>
    <dbReference type="NCBI Taxonomy" id="1314787"/>
    <lineage>
        <taxon>Eukaryota</taxon>
        <taxon>Fungi</taxon>
        <taxon>Dikarya</taxon>
        <taxon>Ascomycota</taxon>
        <taxon>Pezizomycotina</taxon>
        <taxon>Dothideomycetes</taxon>
        <taxon>Dothideomycetes incertae sedis</taxon>
        <taxon>Botryosphaeriales</taxon>
        <taxon>Saccharataceae</taxon>
        <taxon>Saccharata</taxon>
    </lineage>
</organism>
<dbReference type="OrthoDB" id="8119704at2759"/>
<comment type="caution">
    <text evidence="2">The sequence shown here is derived from an EMBL/GenBank/DDBJ whole genome shotgun (WGS) entry which is preliminary data.</text>
</comment>
<sequence>MSSSASLPFVSLNPSAHQSIVFVHGAFSSPREWAPVCGHFKRYHLLVPSVPGHSQASDIDFSLERTSELLADLVSNNAKSGRAHIVGLSLGASIVLHFASACPELVDTVFVSGWGNFGPANFLKPLLPWAIFFEQRFETSLPQSMVANLMEWPEQHYDDELVKAFANVTETSISVKLSKAIVDVCTSERKLVPVPARTLMVAATRRTGIIPTDDSPSKVRSAAAVMKEGNRASRGVQHPQMRHPWNNQDPGLFTRAVVAWIEEKPLPEGFLDL</sequence>
<evidence type="ECO:0000313" key="3">
    <source>
        <dbReference type="Proteomes" id="UP000799776"/>
    </source>
</evidence>
<protein>
    <submittedName>
        <fullName evidence="2">Alpha/beta-hydrolase</fullName>
    </submittedName>
</protein>
<evidence type="ECO:0000313" key="2">
    <source>
        <dbReference type="EMBL" id="KAF2085891.1"/>
    </source>
</evidence>
<dbReference type="EMBL" id="ML978727">
    <property type="protein sequence ID" value="KAF2085891.1"/>
    <property type="molecule type" value="Genomic_DNA"/>
</dbReference>
<dbReference type="Proteomes" id="UP000799776">
    <property type="component" value="Unassembled WGS sequence"/>
</dbReference>
<dbReference type="AlphaFoldDB" id="A0A9P4LXA4"/>
<keyword evidence="3" id="KW-1185">Reference proteome</keyword>
<gene>
    <name evidence="2" type="ORF">K490DRAFT_45293</name>
</gene>
<dbReference type="InterPro" id="IPR000073">
    <property type="entry name" value="AB_hydrolase_1"/>
</dbReference>